<protein>
    <submittedName>
        <fullName evidence="3">FBXO47</fullName>
    </submittedName>
</protein>
<comment type="caution">
    <text evidence="3">The sequence shown here is derived from an EMBL/GenBank/DDBJ whole genome shotgun (WGS) entry which is preliminary data.</text>
</comment>
<feature type="region of interest" description="Disordered" evidence="1">
    <location>
        <begin position="160"/>
        <end position="204"/>
    </location>
</feature>
<feature type="region of interest" description="Disordered" evidence="1">
    <location>
        <begin position="236"/>
        <end position="300"/>
    </location>
</feature>
<evidence type="ECO:0000256" key="1">
    <source>
        <dbReference type="SAM" id="MobiDB-lite"/>
    </source>
</evidence>
<gene>
    <name evidence="3" type="ORF">MEDL_38134</name>
</gene>
<evidence type="ECO:0000313" key="3">
    <source>
        <dbReference type="EMBL" id="CAG2224967.1"/>
    </source>
</evidence>
<dbReference type="PANTHER" id="PTHR34098:SF1">
    <property type="entry name" value="F-BOX ONLY PROTEIN 47"/>
    <property type="match status" value="1"/>
</dbReference>
<organism evidence="3 4">
    <name type="scientific">Mytilus edulis</name>
    <name type="common">Blue mussel</name>
    <dbReference type="NCBI Taxonomy" id="6550"/>
    <lineage>
        <taxon>Eukaryota</taxon>
        <taxon>Metazoa</taxon>
        <taxon>Spiralia</taxon>
        <taxon>Lophotrochozoa</taxon>
        <taxon>Mollusca</taxon>
        <taxon>Bivalvia</taxon>
        <taxon>Autobranchia</taxon>
        <taxon>Pteriomorphia</taxon>
        <taxon>Mytilida</taxon>
        <taxon>Mytiloidea</taxon>
        <taxon>Mytilidae</taxon>
        <taxon>Mytilinae</taxon>
        <taxon>Mytilus</taxon>
    </lineage>
</organism>
<dbReference type="OrthoDB" id="9858120at2759"/>
<dbReference type="PANTHER" id="PTHR34098">
    <property type="entry name" value="F-BOX ONLY PROTEIN 47"/>
    <property type="match status" value="1"/>
</dbReference>
<dbReference type="Proteomes" id="UP000683360">
    <property type="component" value="Unassembled WGS sequence"/>
</dbReference>
<evidence type="ECO:0000313" key="4">
    <source>
        <dbReference type="Proteomes" id="UP000683360"/>
    </source>
</evidence>
<sequence>MIRGKADDCARLSPDDTFGNSTMNLDSIRNMDIKKFLPCKKLRRSNRLEGKDKMSPEIKKDTLLSSPDVKVCMKSAALGYFDLLPLELKFYILRYMTVEDISLLALGSKAMRNLVEGFRVLSPSLTNKVIQQLHASIHPLPTEKLGDFLRTFNRQVIMNSDSTSEHVDEPRDESSVNGAGTAIGIRKTSSSSSKTKKKRRSRYDILEEKMNSKLDNVNDKFDTLITLFQAKNCAENGDKNSEAKGLSQRQPEGREREQTQSLRRELSENENSDDNVSIRPRDDEILGESDNEWDTKSSDEEHLSVETKKCLFDLFGDDALTKKSEKKMGIEIDEAQKQVLLNSWRAEHPNLVSAFAEESKDDFPVHEDTEKFLLVPTIDDLISRCLIKKHGKKASLTKGGKCLFSQPSKMIEKIAYRGQQAAYMGIVMHMYMQQGLGALMQTLQSDNVDSDKAIQQVRDVFAMSTKSLDQVGRTGTFHHIVRRQVAMTDTGLYEIDEARDLSDLPLSADGVFGSDFEKFLKTRKEKNKALDDLLPDISVKNPIWRQTSIYPHPERDCFGIRDNPNGHMSGLLVKRTTCLYATRERLKIVNEYLTRMMCGNACKCEKMSRCISLTCFGKFLHTVIAGWDDSECVRTFDILNSHTAVNKNVKMIVNSKPGLHSRCEYEIRCYFRRIFLDHCQSINERAFWLTRILKPWPMVHQSRLLYILYGPTLEEEILWYELCENTPIDSEQSAKHFGELANALQILHCYPKEWSEDNIISVLDELTSSPDEWLAENVAHLLILCGDVITSKMLISKAINGRIMELSSITTSFCVVCVKNSFSLSYVMTMIQNILDAMDNGKKRLQFFNSVMDMFRELILDMHEFSDPEDTHGNDMYYMVTALAEFTKKIIQLAYKNSITL</sequence>
<reference evidence="3" key="1">
    <citation type="submission" date="2021-03" db="EMBL/GenBank/DDBJ databases">
        <authorList>
            <person name="Bekaert M."/>
        </authorList>
    </citation>
    <scope>NUCLEOTIDE SEQUENCE</scope>
</reference>
<dbReference type="InterPro" id="IPR038946">
    <property type="entry name" value="FBXO47"/>
</dbReference>
<feature type="domain" description="FBXO47 ARM repeats region" evidence="2">
    <location>
        <begin position="644"/>
        <end position="861"/>
    </location>
</feature>
<keyword evidence="4" id="KW-1185">Reference proteome</keyword>
<dbReference type="CDD" id="cd22112">
    <property type="entry name" value="F-box_FBXO47"/>
    <property type="match status" value="1"/>
</dbReference>
<dbReference type="AlphaFoldDB" id="A0A8S3SUA7"/>
<accession>A0A8S3SUA7</accession>
<evidence type="ECO:0000259" key="2">
    <source>
        <dbReference type="Pfam" id="PF24467"/>
    </source>
</evidence>
<dbReference type="Pfam" id="PF24467">
    <property type="entry name" value="ARM_FBXO47"/>
    <property type="match status" value="1"/>
</dbReference>
<proteinExistence type="predicted"/>
<name>A0A8S3SUA7_MYTED</name>
<feature type="compositionally biased region" description="Basic and acidic residues" evidence="1">
    <location>
        <begin position="163"/>
        <end position="174"/>
    </location>
</feature>
<dbReference type="EMBL" id="CAJPWZ010001829">
    <property type="protein sequence ID" value="CAG2224967.1"/>
    <property type="molecule type" value="Genomic_DNA"/>
</dbReference>
<dbReference type="InterPro" id="IPR056622">
    <property type="entry name" value="ARM_FBXO47"/>
</dbReference>
<feature type="compositionally biased region" description="Basic and acidic residues" evidence="1">
    <location>
        <begin position="251"/>
        <end position="267"/>
    </location>
</feature>